<dbReference type="RefSeq" id="WP_065913729.1">
    <property type="nucleotide sequence ID" value="NZ_CP016793.1"/>
</dbReference>
<name>A0A1B2HC75_9PSEU</name>
<reference evidence="1 2" key="1">
    <citation type="submission" date="2016-07" db="EMBL/GenBank/DDBJ databases">
        <title>Complete genome sequence of the Lentzea guizhouensis DHS C013.</title>
        <authorList>
            <person name="Cao C."/>
        </authorList>
    </citation>
    <scope>NUCLEOTIDE SEQUENCE [LARGE SCALE GENOMIC DNA]</scope>
    <source>
        <strain evidence="1 2">DHS C013</strain>
    </source>
</reference>
<protein>
    <submittedName>
        <fullName evidence="1">Uncharacterized protein</fullName>
    </submittedName>
</protein>
<accession>A0A1B2HC75</accession>
<evidence type="ECO:0000313" key="1">
    <source>
        <dbReference type="EMBL" id="ANZ35313.1"/>
    </source>
</evidence>
<dbReference type="Proteomes" id="UP000093053">
    <property type="component" value="Chromosome"/>
</dbReference>
<dbReference type="STRING" id="1586287.BBK82_03660"/>
<dbReference type="EMBL" id="CP016793">
    <property type="protein sequence ID" value="ANZ35313.1"/>
    <property type="molecule type" value="Genomic_DNA"/>
</dbReference>
<sequence length="146" mass="15868">MNTAKRIRIIGREAADIAHHVTVYVRPTSTWSEVQGMRECAHGCKLYVRRKGCVTQYALIHSEVYGCVLGRNLETKTVPVTVASAGKPTVADDDQLLDRLGSATPASGPIDTVSAGLLAERYFAERAPMPEFIDEVLNSPELQLAG</sequence>
<dbReference type="KEGG" id="led:BBK82_03660"/>
<keyword evidence="2" id="KW-1185">Reference proteome</keyword>
<organism evidence="1 2">
    <name type="scientific">Lentzea guizhouensis</name>
    <dbReference type="NCBI Taxonomy" id="1586287"/>
    <lineage>
        <taxon>Bacteria</taxon>
        <taxon>Bacillati</taxon>
        <taxon>Actinomycetota</taxon>
        <taxon>Actinomycetes</taxon>
        <taxon>Pseudonocardiales</taxon>
        <taxon>Pseudonocardiaceae</taxon>
        <taxon>Lentzea</taxon>
    </lineage>
</organism>
<gene>
    <name evidence="1" type="ORF">BBK82_03660</name>
</gene>
<dbReference type="OrthoDB" id="9975330at2"/>
<dbReference type="AlphaFoldDB" id="A0A1B2HC75"/>
<evidence type="ECO:0000313" key="2">
    <source>
        <dbReference type="Proteomes" id="UP000093053"/>
    </source>
</evidence>
<proteinExistence type="predicted"/>